<name>A0A6B0RXG3_9CETA</name>
<evidence type="ECO:0000313" key="3">
    <source>
        <dbReference type="Proteomes" id="UP000322234"/>
    </source>
</evidence>
<organism evidence="2 3">
    <name type="scientific">Bos mutus</name>
    <name type="common">wild yak</name>
    <dbReference type="NCBI Taxonomy" id="72004"/>
    <lineage>
        <taxon>Eukaryota</taxon>
        <taxon>Metazoa</taxon>
        <taxon>Chordata</taxon>
        <taxon>Craniata</taxon>
        <taxon>Vertebrata</taxon>
        <taxon>Euteleostomi</taxon>
        <taxon>Mammalia</taxon>
        <taxon>Eutheria</taxon>
        <taxon>Laurasiatheria</taxon>
        <taxon>Artiodactyla</taxon>
        <taxon>Ruminantia</taxon>
        <taxon>Pecora</taxon>
        <taxon>Bovidae</taxon>
        <taxon>Bovinae</taxon>
        <taxon>Bos</taxon>
    </lineage>
</organism>
<keyword evidence="3" id="KW-1185">Reference proteome</keyword>
<evidence type="ECO:0000313" key="2">
    <source>
        <dbReference type="EMBL" id="MXQ94829.1"/>
    </source>
</evidence>
<reference evidence="2" key="1">
    <citation type="submission" date="2019-10" db="EMBL/GenBank/DDBJ databases">
        <title>The sequence and de novo assembly of the wild yak genome.</title>
        <authorList>
            <person name="Liu Y."/>
        </authorList>
    </citation>
    <scope>NUCLEOTIDE SEQUENCE [LARGE SCALE GENOMIC DNA]</scope>
    <source>
        <strain evidence="2">WY2019</strain>
    </source>
</reference>
<dbReference type="Proteomes" id="UP000322234">
    <property type="component" value="Unassembled WGS sequence"/>
</dbReference>
<feature type="region of interest" description="Disordered" evidence="1">
    <location>
        <begin position="1"/>
        <end position="26"/>
    </location>
</feature>
<accession>A0A6B0RXG3</accession>
<feature type="region of interest" description="Disordered" evidence="1">
    <location>
        <begin position="52"/>
        <end position="79"/>
    </location>
</feature>
<proteinExistence type="predicted"/>
<comment type="caution">
    <text evidence="2">The sequence shown here is derived from an EMBL/GenBank/DDBJ whole genome shotgun (WGS) entry which is preliminary data.</text>
</comment>
<gene>
    <name evidence="2" type="ORF">E5288_WYG008287</name>
</gene>
<evidence type="ECO:0000256" key="1">
    <source>
        <dbReference type="SAM" id="MobiDB-lite"/>
    </source>
</evidence>
<dbReference type="EMBL" id="VBQZ03000121">
    <property type="protein sequence ID" value="MXQ94829.1"/>
    <property type="molecule type" value="Genomic_DNA"/>
</dbReference>
<protein>
    <submittedName>
        <fullName evidence="2">Uncharacterized protein</fullName>
    </submittedName>
</protein>
<sequence>MREPQPLGPRGELDTDGHQLGLELDPPGKTALQVAVSLGLRVQRGRPCGRRVWSASPAAVPGPPRAPGAQPQKTDGLRHVHTGKTDQLGAKSPFLISCLFTLPLPEARVLWAALCRGSWLKRKVWLERPGWLASS</sequence>
<dbReference type="AlphaFoldDB" id="A0A6B0RXG3"/>